<protein>
    <submittedName>
        <fullName evidence="1">Uncharacterized protein</fullName>
    </submittedName>
</protein>
<evidence type="ECO:0000313" key="2">
    <source>
        <dbReference type="Proteomes" id="UP001163846"/>
    </source>
</evidence>
<dbReference type="Proteomes" id="UP001163846">
    <property type="component" value="Unassembled WGS sequence"/>
</dbReference>
<evidence type="ECO:0000313" key="1">
    <source>
        <dbReference type="EMBL" id="KAJ3841000.1"/>
    </source>
</evidence>
<comment type="caution">
    <text evidence="1">The sequence shown here is derived from an EMBL/GenBank/DDBJ whole genome shotgun (WGS) entry which is preliminary data.</text>
</comment>
<name>A0AA38PE52_9AGAR</name>
<accession>A0AA38PE52</accession>
<proteinExistence type="predicted"/>
<gene>
    <name evidence="1" type="ORF">F5878DRAFT_611419</name>
</gene>
<reference evidence="1" key="1">
    <citation type="submission" date="2022-08" db="EMBL/GenBank/DDBJ databases">
        <authorList>
            <consortium name="DOE Joint Genome Institute"/>
            <person name="Min B."/>
            <person name="Riley R."/>
            <person name="Sierra-Patev S."/>
            <person name="Naranjo-Ortiz M."/>
            <person name="Looney B."/>
            <person name="Konkel Z."/>
            <person name="Slot J.C."/>
            <person name="Sakamoto Y."/>
            <person name="Steenwyk J.L."/>
            <person name="Rokas A."/>
            <person name="Carro J."/>
            <person name="Camarero S."/>
            <person name="Ferreira P."/>
            <person name="Molpeceres G."/>
            <person name="Ruiz-Duenas F.J."/>
            <person name="Serrano A."/>
            <person name="Henrissat B."/>
            <person name="Drula E."/>
            <person name="Hughes K.W."/>
            <person name="Mata J.L."/>
            <person name="Ishikawa N.K."/>
            <person name="Vargas-Isla R."/>
            <person name="Ushijima S."/>
            <person name="Smith C.A."/>
            <person name="Ahrendt S."/>
            <person name="Andreopoulos W."/>
            <person name="He G."/>
            <person name="Labutti K."/>
            <person name="Lipzen A."/>
            <person name="Ng V."/>
            <person name="Sandor L."/>
            <person name="Barry K."/>
            <person name="Martinez A.T."/>
            <person name="Xiao Y."/>
            <person name="Gibbons J.G."/>
            <person name="Terashima K."/>
            <person name="Hibbett D.S."/>
            <person name="Grigoriev I.V."/>
        </authorList>
    </citation>
    <scope>NUCLEOTIDE SEQUENCE</scope>
    <source>
        <strain evidence="1">TFB9207</strain>
    </source>
</reference>
<sequence>MTNEHSLNCTSSNSRPKLLLRTTASRQADGRQRITHKPHLLSALRGLSLEARLRKNQEIEKSNNEVYLRNLSKGGNDTPSPTASLITISEEEFEGIRSTKTLFERVKDSLPAYILSAMQQINSLESTMRDKRPREENQVSEQPVPKNRRLMPPIIEKSYNHLTPHGITIPDCLYAVAKHNSYLPLPIFTERNLTYIHVHAASFETSKVLIDGIKQEVITLQVLLDSLGISQSLDRHDEGLTYPQFQQAAKNYYLFETERDPSGEKGTRSIWTRNHFLFFTQQPETEQYYDLWKPRELDFRRDRQLYSKPFTLSSYELCWENVRSESRKQSATHFTVSSSFCSDD</sequence>
<dbReference type="AlphaFoldDB" id="A0AA38PE52"/>
<keyword evidence="2" id="KW-1185">Reference proteome</keyword>
<organism evidence="1 2">
    <name type="scientific">Lentinula raphanica</name>
    <dbReference type="NCBI Taxonomy" id="153919"/>
    <lineage>
        <taxon>Eukaryota</taxon>
        <taxon>Fungi</taxon>
        <taxon>Dikarya</taxon>
        <taxon>Basidiomycota</taxon>
        <taxon>Agaricomycotina</taxon>
        <taxon>Agaricomycetes</taxon>
        <taxon>Agaricomycetidae</taxon>
        <taxon>Agaricales</taxon>
        <taxon>Marasmiineae</taxon>
        <taxon>Omphalotaceae</taxon>
        <taxon>Lentinula</taxon>
    </lineage>
</organism>
<dbReference type="EMBL" id="MU806055">
    <property type="protein sequence ID" value="KAJ3841000.1"/>
    <property type="molecule type" value="Genomic_DNA"/>
</dbReference>